<comment type="caution">
    <text evidence="3">The sequence shown here is derived from an EMBL/GenBank/DDBJ whole genome shotgun (WGS) entry which is preliminary data.</text>
</comment>
<evidence type="ECO:0000313" key="4">
    <source>
        <dbReference type="Proteomes" id="UP000824193"/>
    </source>
</evidence>
<dbReference type="Pfam" id="PF25198">
    <property type="entry name" value="Spore_GerAC_N"/>
    <property type="match status" value="1"/>
</dbReference>
<dbReference type="Proteomes" id="UP000824193">
    <property type="component" value="Unassembled WGS sequence"/>
</dbReference>
<gene>
    <name evidence="3" type="ORF">H9865_04450</name>
</gene>
<evidence type="ECO:0000256" key="1">
    <source>
        <dbReference type="SAM" id="SignalP"/>
    </source>
</evidence>
<sequence>MKRCLVFLVLLGAALLTGCTGSGLGDRVAVKAVYVEKERQYEARLLVLESTPNADTGQVSEQARCLSGQGETVYEALLAAEQSESRRLFYGQSELLFLGPNLMEKGAFEACRYLASNTSGRPNMAVYGLDADPDAFEKLQEKGTDFLSSVQQLEKRGVYKVFLYQFSGSSNSGVIPGLSVQEGSAAFEKVTLFREGKPDTVWKGAKAQLARLLAGQADTLELTLEPLSVSFQVRSPKLRFEPAFTEEGMKLSVHFSGAIQRLVSPEGAALPGQDRWLEQAIDEEVKTLLEELVADTLGRQNDVFLLRSRFANLDEPLCRAMEADGRLARPDAVNFFCLLRMV</sequence>
<evidence type="ECO:0000313" key="3">
    <source>
        <dbReference type="EMBL" id="HIX05346.1"/>
    </source>
</evidence>
<keyword evidence="1" id="KW-0732">Signal</keyword>
<dbReference type="EMBL" id="DXFW01000012">
    <property type="protein sequence ID" value="HIX05346.1"/>
    <property type="molecule type" value="Genomic_DNA"/>
</dbReference>
<name>A0A9D1V3B2_9FIRM</name>
<dbReference type="AlphaFoldDB" id="A0A9D1V3B2"/>
<feature type="signal peptide" evidence="1">
    <location>
        <begin position="1"/>
        <end position="25"/>
    </location>
</feature>
<dbReference type="PROSITE" id="PS51257">
    <property type="entry name" value="PROKAR_LIPOPROTEIN"/>
    <property type="match status" value="1"/>
</dbReference>
<evidence type="ECO:0000259" key="2">
    <source>
        <dbReference type="Pfam" id="PF25198"/>
    </source>
</evidence>
<feature type="domain" description="Spore germination protein N-terminal" evidence="2">
    <location>
        <begin position="32"/>
        <end position="148"/>
    </location>
</feature>
<reference evidence="3" key="1">
    <citation type="journal article" date="2021" name="PeerJ">
        <title>Extensive microbial diversity within the chicken gut microbiome revealed by metagenomics and culture.</title>
        <authorList>
            <person name="Gilroy R."/>
            <person name="Ravi A."/>
            <person name="Getino M."/>
            <person name="Pursley I."/>
            <person name="Horton D.L."/>
            <person name="Alikhan N.F."/>
            <person name="Baker D."/>
            <person name="Gharbi K."/>
            <person name="Hall N."/>
            <person name="Watson M."/>
            <person name="Adriaenssens E.M."/>
            <person name="Foster-Nyarko E."/>
            <person name="Jarju S."/>
            <person name="Secka A."/>
            <person name="Antonio M."/>
            <person name="Oren A."/>
            <person name="Chaudhuri R.R."/>
            <person name="La Ragione R."/>
            <person name="Hildebrand F."/>
            <person name="Pallen M.J."/>
        </authorList>
    </citation>
    <scope>NUCLEOTIDE SEQUENCE</scope>
    <source>
        <strain evidence="3">2239</strain>
    </source>
</reference>
<accession>A0A9D1V3B2</accession>
<reference evidence="3" key="2">
    <citation type="submission" date="2021-04" db="EMBL/GenBank/DDBJ databases">
        <authorList>
            <person name="Gilroy R."/>
        </authorList>
    </citation>
    <scope>NUCLEOTIDE SEQUENCE</scope>
    <source>
        <strain evidence="3">2239</strain>
    </source>
</reference>
<organism evidence="3 4">
    <name type="scientific">Candidatus Allofournierella pullicola</name>
    <dbReference type="NCBI Taxonomy" id="2838596"/>
    <lineage>
        <taxon>Bacteria</taxon>
        <taxon>Bacillati</taxon>
        <taxon>Bacillota</taxon>
        <taxon>Clostridia</taxon>
        <taxon>Eubacteriales</taxon>
        <taxon>Oscillospiraceae</taxon>
        <taxon>Allofournierella</taxon>
    </lineage>
</organism>
<dbReference type="InterPro" id="IPR057336">
    <property type="entry name" value="GerAC_N"/>
</dbReference>
<feature type="chain" id="PRO_5039686944" description="Spore germination protein N-terminal domain-containing protein" evidence="1">
    <location>
        <begin position="26"/>
        <end position="342"/>
    </location>
</feature>
<proteinExistence type="predicted"/>
<protein>
    <recommendedName>
        <fullName evidence="2">Spore germination protein N-terminal domain-containing protein</fullName>
    </recommendedName>
</protein>